<reference evidence="4 5" key="1">
    <citation type="submission" date="2021-04" db="EMBL/GenBank/DDBJ databases">
        <authorList>
            <person name="Tang X."/>
            <person name="Zhou X."/>
            <person name="Chen X."/>
            <person name="Cernava T."/>
            <person name="Zhang C."/>
        </authorList>
    </citation>
    <scope>NUCLEOTIDE SEQUENCE [LARGE SCALE GENOMIC DNA]</scope>
    <source>
        <strain evidence="4 5">BH-SS-21</strain>
        <plasmid evidence="4">p1</plasmid>
    </source>
</reference>
<dbReference type="AlphaFoldDB" id="A0A941BC57"/>
<gene>
    <name evidence="4" type="ORF">J8N05_46875</name>
</gene>
<dbReference type="Proteomes" id="UP000677413">
    <property type="component" value="Unassembled WGS sequence"/>
</dbReference>
<keyword evidence="2" id="KW-0804">Transcription</keyword>
<keyword evidence="5" id="KW-1185">Reference proteome</keyword>
<dbReference type="SMART" id="SM01012">
    <property type="entry name" value="ANTAR"/>
    <property type="match status" value="1"/>
</dbReference>
<proteinExistence type="predicted"/>
<evidence type="ECO:0000313" key="4">
    <source>
        <dbReference type="EMBL" id="MBQ0855686.1"/>
    </source>
</evidence>
<organism evidence="4 5">
    <name type="scientific">Streptomyces liliiviolaceus</name>
    <dbReference type="NCBI Taxonomy" id="2823109"/>
    <lineage>
        <taxon>Bacteria</taxon>
        <taxon>Bacillati</taxon>
        <taxon>Actinomycetota</taxon>
        <taxon>Actinomycetes</taxon>
        <taxon>Kitasatosporales</taxon>
        <taxon>Streptomycetaceae</taxon>
        <taxon>Streptomyces</taxon>
    </lineage>
</organism>
<dbReference type="EMBL" id="JAGPYQ010000004">
    <property type="protein sequence ID" value="MBQ0855686.1"/>
    <property type="molecule type" value="Genomic_DNA"/>
</dbReference>
<dbReference type="SUPFAM" id="SSF55781">
    <property type="entry name" value="GAF domain-like"/>
    <property type="match status" value="1"/>
</dbReference>
<comment type="caution">
    <text evidence="4">The sequence shown here is derived from an EMBL/GenBank/DDBJ whole genome shotgun (WGS) entry which is preliminary data.</text>
</comment>
<dbReference type="GO" id="GO:0003723">
    <property type="term" value="F:RNA binding"/>
    <property type="evidence" value="ECO:0007669"/>
    <property type="project" value="InterPro"/>
</dbReference>
<name>A0A941BC57_9ACTN</name>
<dbReference type="Pfam" id="PF03861">
    <property type="entry name" value="ANTAR"/>
    <property type="match status" value="1"/>
</dbReference>
<feature type="domain" description="ANTAR" evidence="3">
    <location>
        <begin position="88"/>
        <end position="137"/>
    </location>
</feature>
<evidence type="ECO:0000256" key="2">
    <source>
        <dbReference type="ARBA" id="ARBA00023163"/>
    </source>
</evidence>
<dbReference type="Gene3D" id="3.30.450.40">
    <property type="match status" value="1"/>
</dbReference>
<evidence type="ECO:0000313" key="5">
    <source>
        <dbReference type="Proteomes" id="UP000677413"/>
    </source>
</evidence>
<keyword evidence="4" id="KW-0614">Plasmid</keyword>
<sequence length="148" mass="16556">MFTGQPVVVAGWDDIERRWPAVAADLQALGHSRITTLPMRLREETIGGLSLFHDHPVPARDAYLAQSLASMAAISLLQQRAIADGIPLNGQLHQALESHHRIQQAKQSITARLSISPEDAFRLLRDAARHSRQRVRQGRRLGESWWGC</sequence>
<accession>A0A941BC57</accession>
<geneLocation type="plasmid" evidence="4">
    <name>p1</name>
</geneLocation>
<keyword evidence="1" id="KW-0805">Transcription regulation</keyword>
<dbReference type="Gene3D" id="1.10.10.10">
    <property type="entry name" value="Winged helix-like DNA-binding domain superfamily/Winged helix DNA-binding domain"/>
    <property type="match status" value="1"/>
</dbReference>
<dbReference type="InterPro" id="IPR005561">
    <property type="entry name" value="ANTAR"/>
</dbReference>
<evidence type="ECO:0000259" key="3">
    <source>
        <dbReference type="SMART" id="SM01012"/>
    </source>
</evidence>
<protein>
    <submittedName>
        <fullName evidence="4">GAF and ANTAR domain-containing protein</fullName>
    </submittedName>
</protein>
<evidence type="ECO:0000256" key="1">
    <source>
        <dbReference type="ARBA" id="ARBA00023015"/>
    </source>
</evidence>
<dbReference type="InterPro" id="IPR029016">
    <property type="entry name" value="GAF-like_dom_sf"/>
</dbReference>
<dbReference type="InterPro" id="IPR036388">
    <property type="entry name" value="WH-like_DNA-bd_sf"/>
</dbReference>